<dbReference type="PANTHER" id="PTHR11487:SF0">
    <property type="entry name" value="S-ACYL FATTY ACID SYNTHASE THIOESTERASE, MEDIUM CHAIN"/>
    <property type="match status" value="1"/>
</dbReference>
<dbReference type="EMBL" id="AESD01000613">
    <property type="protein sequence ID" value="EHJ11219.1"/>
    <property type="molecule type" value="Genomic_DNA"/>
</dbReference>
<proteinExistence type="inferred from homology"/>
<gene>
    <name evidence="3" type="ORF">CWATWH0003_4027</name>
</gene>
<accession>G5J9B1</accession>
<dbReference type="InterPro" id="IPR012223">
    <property type="entry name" value="TEII"/>
</dbReference>
<evidence type="ECO:0000313" key="3">
    <source>
        <dbReference type="EMBL" id="EHJ11219.1"/>
    </source>
</evidence>
<dbReference type="AlphaFoldDB" id="G5J9B1"/>
<dbReference type="RefSeq" id="WP_007304779.1">
    <property type="nucleotide sequence ID" value="NZ_AESD01000613.1"/>
</dbReference>
<dbReference type="Pfam" id="PF00975">
    <property type="entry name" value="Thioesterase"/>
    <property type="match status" value="1"/>
</dbReference>
<organism evidence="3 4">
    <name type="scientific">Crocosphaera watsonii WH 0003</name>
    <dbReference type="NCBI Taxonomy" id="423471"/>
    <lineage>
        <taxon>Bacteria</taxon>
        <taxon>Bacillati</taxon>
        <taxon>Cyanobacteriota</taxon>
        <taxon>Cyanophyceae</taxon>
        <taxon>Oscillatoriophycideae</taxon>
        <taxon>Chroococcales</taxon>
        <taxon>Aphanothecaceae</taxon>
        <taxon>Crocosphaera</taxon>
    </lineage>
</organism>
<dbReference type="Gene3D" id="3.40.50.1820">
    <property type="entry name" value="alpha/beta hydrolase"/>
    <property type="match status" value="1"/>
</dbReference>
<dbReference type="SUPFAM" id="SSF53474">
    <property type="entry name" value="alpha/beta-Hydrolases"/>
    <property type="match status" value="1"/>
</dbReference>
<evidence type="ECO:0000313" key="4">
    <source>
        <dbReference type="Proteomes" id="UP000003477"/>
    </source>
</evidence>
<comment type="caution">
    <text evidence="3">The sequence shown here is derived from an EMBL/GenBank/DDBJ whole genome shotgun (WGS) entry which is preliminary data.</text>
</comment>
<name>G5J9B1_CROWT</name>
<evidence type="ECO:0000259" key="2">
    <source>
        <dbReference type="Pfam" id="PF00975"/>
    </source>
</evidence>
<dbReference type="GeneID" id="88767511"/>
<dbReference type="Proteomes" id="UP000003477">
    <property type="component" value="Unassembled WGS sequence"/>
</dbReference>
<feature type="domain" description="Thioesterase" evidence="2">
    <location>
        <begin position="26"/>
        <end position="244"/>
    </location>
</feature>
<dbReference type="PATRIC" id="fig|423471.3.peg.3776"/>
<dbReference type="GO" id="GO:0008610">
    <property type="term" value="P:lipid biosynthetic process"/>
    <property type="evidence" value="ECO:0007669"/>
    <property type="project" value="TreeGrafter"/>
</dbReference>
<protein>
    <submittedName>
        <fullName evidence="3">Thioesterase</fullName>
    </submittedName>
</protein>
<reference evidence="3 4" key="1">
    <citation type="journal article" date="2011" name="Front. Microbiol.">
        <title>Two Strains of Crocosphaera watsonii with Highly Conserved Genomes are Distinguished by Strain-Specific Features.</title>
        <authorList>
            <person name="Bench S.R."/>
            <person name="Ilikchyan I.N."/>
            <person name="Tripp H.J."/>
            <person name="Zehr J.P."/>
        </authorList>
    </citation>
    <scope>NUCLEOTIDE SEQUENCE [LARGE SCALE GENOMIC DNA]</scope>
    <source>
        <strain evidence="3 4">WH 0003</strain>
    </source>
</reference>
<dbReference type="InterPro" id="IPR001031">
    <property type="entry name" value="Thioesterase"/>
</dbReference>
<sequence>MNLTSQTTSPWLVPLGKHHQENKLSLFCFPPAGAGSLFFRDWPATIPDSINLWAVRFPGRENRIKEPLITRWGDLIEPLVQEIYPYSQSPFVFFGHSLGSVVSLEVAHQLGDRFGCFPQCLVVSGRKPPHIPCDHRDSQASDEDLIEELRADGGTPEAVLQEPELMSIILPIYRADLQLHEEYEYVSEKSLPCPILALGGEADEGVSLEELREWEKYTQRGFKLRSFPGGHMYLTEEKERFAVIKSLVEFMRI</sequence>
<evidence type="ECO:0000256" key="1">
    <source>
        <dbReference type="ARBA" id="ARBA00007169"/>
    </source>
</evidence>
<dbReference type="InterPro" id="IPR029058">
    <property type="entry name" value="AB_hydrolase_fold"/>
</dbReference>
<comment type="similarity">
    <text evidence="1">Belongs to the thioesterase family.</text>
</comment>
<dbReference type="PANTHER" id="PTHR11487">
    <property type="entry name" value="THIOESTERASE"/>
    <property type="match status" value="1"/>
</dbReference>